<evidence type="ECO:0000256" key="2">
    <source>
        <dbReference type="ARBA" id="ARBA00004186"/>
    </source>
</evidence>
<comment type="caution">
    <text evidence="21">The sequence shown here is derived from an EMBL/GenBank/DDBJ whole genome shotgun (WGS) entry which is preliminary data.</text>
</comment>
<evidence type="ECO:0000256" key="16">
    <source>
        <dbReference type="ARBA" id="ARBA00023328"/>
    </source>
</evidence>
<evidence type="ECO:0000256" key="9">
    <source>
        <dbReference type="ARBA" id="ARBA00022701"/>
    </source>
</evidence>
<organism evidence="21 22">
    <name type="scientific">Saccharomycopsis crataegensis</name>
    <dbReference type="NCBI Taxonomy" id="43959"/>
    <lineage>
        <taxon>Eukaryota</taxon>
        <taxon>Fungi</taxon>
        <taxon>Dikarya</taxon>
        <taxon>Ascomycota</taxon>
        <taxon>Saccharomycotina</taxon>
        <taxon>Saccharomycetes</taxon>
        <taxon>Saccharomycopsidaceae</taxon>
        <taxon>Saccharomycopsis</taxon>
    </lineage>
</organism>
<evidence type="ECO:0000256" key="19">
    <source>
        <dbReference type="ARBA" id="ARBA00046633"/>
    </source>
</evidence>
<keyword evidence="9" id="KW-0493">Microtubule</keyword>
<evidence type="ECO:0000256" key="5">
    <source>
        <dbReference type="ARBA" id="ARBA00014520"/>
    </source>
</evidence>
<evidence type="ECO:0000256" key="7">
    <source>
        <dbReference type="ARBA" id="ARBA00022490"/>
    </source>
</evidence>
<evidence type="ECO:0000256" key="10">
    <source>
        <dbReference type="ARBA" id="ARBA00022776"/>
    </source>
</evidence>
<keyword evidence="8" id="KW-0132">Cell division</keyword>
<feature type="compositionally biased region" description="Basic and acidic residues" evidence="20">
    <location>
        <begin position="460"/>
        <end position="496"/>
    </location>
</feature>
<evidence type="ECO:0000256" key="18">
    <source>
        <dbReference type="ARBA" id="ARBA00029932"/>
    </source>
</evidence>
<evidence type="ECO:0000256" key="4">
    <source>
        <dbReference type="ARBA" id="ARBA00010731"/>
    </source>
</evidence>
<keyword evidence="12" id="KW-0995">Kinetochore</keyword>
<dbReference type="EMBL" id="BTFZ01000002">
    <property type="protein sequence ID" value="GMM34299.1"/>
    <property type="molecule type" value="Genomic_DNA"/>
</dbReference>
<keyword evidence="14" id="KW-0539">Nucleus</keyword>
<keyword evidence="10" id="KW-0498">Mitosis</keyword>
<evidence type="ECO:0000313" key="22">
    <source>
        <dbReference type="Proteomes" id="UP001360560"/>
    </source>
</evidence>
<keyword evidence="13" id="KW-0206">Cytoskeleton</keyword>
<feature type="region of interest" description="Disordered" evidence="20">
    <location>
        <begin position="278"/>
        <end position="297"/>
    </location>
</feature>
<dbReference type="GO" id="GO:0051301">
    <property type="term" value="P:cell division"/>
    <property type="evidence" value="ECO:0007669"/>
    <property type="project" value="UniProtKB-KW"/>
</dbReference>
<comment type="similarity">
    <text evidence="4">Belongs to the DASH complex ASK1 family.</text>
</comment>
<evidence type="ECO:0000256" key="15">
    <source>
        <dbReference type="ARBA" id="ARBA00023306"/>
    </source>
</evidence>
<feature type="region of interest" description="Disordered" evidence="20">
    <location>
        <begin position="460"/>
        <end position="518"/>
    </location>
</feature>
<keyword evidence="7" id="KW-0963">Cytoplasm</keyword>
<dbReference type="GO" id="GO:0005874">
    <property type="term" value="C:microtubule"/>
    <property type="evidence" value="ECO:0007669"/>
    <property type="project" value="UniProtKB-KW"/>
</dbReference>
<keyword evidence="15" id="KW-0131">Cell cycle</keyword>
<name>A0AAV5QHT4_9ASCO</name>
<sequence length="518" mass="58428">MSKRKSIFDNLKRLSTVPDKKEASLDDDILQLESIDQEISKTLSLIHYNIDACNSIITNKFLPVLMNYHANSRDINNSTRFLKNLFENSLNVNIQVQKKYDENQNHNESATHDSKSGSTEISVSSSISNLKTLAQKVNVNDSESLLSETILSNDSSRIDIQKSMERFHKLNQNANKIIKPTSSIDQENFNDSYDDSNLQLTPTGKRELNSVFANRNRTNESSTADFIANNNSIIDQNTSTFTYEKQNNQKLKVLPELLPRKRPGDEATSPFKIQISPIKKRQRMPSSPTTPKRVVGARKSSAAIFEKLNIDDSPDDIPKTPELTYLKFSPLKMNNKSNASMNPVTKTVDKPHTSFASISATTLEIPQLPSSLNLDDTMGSSNYQTPQPPSFFDSSVEGIVLKSPPTSMKFALPKSKSLIVKSPVKALAKRYTKDYLDMELDDDESQELMSFELRNKHYEENDIDSTKESTKENTEDSIKEKHTKKKDDGTAEDKENGIVSGNNYEKSVELDDFQEPEE</sequence>
<accession>A0AAV5QHT4</accession>
<evidence type="ECO:0000313" key="21">
    <source>
        <dbReference type="EMBL" id="GMM34299.1"/>
    </source>
</evidence>
<evidence type="ECO:0000256" key="1">
    <source>
        <dbReference type="ARBA" id="ARBA00004123"/>
    </source>
</evidence>
<keyword evidence="6" id="KW-0158">Chromosome</keyword>
<dbReference type="PANTHER" id="PTHR28200">
    <property type="entry name" value="DASH COMPLEX SUBUNIT ASK1"/>
    <property type="match status" value="1"/>
</dbReference>
<dbReference type="PANTHER" id="PTHR28200:SF1">
    <property type="entry name" value="DASH COMPLEX SUBUNIT ASK1"/>
    <property type="match status" value="1"/>
</dbReference>
<evidence type="ECO:0000256" key="8">
    <source>
        <dbReference type="ARBA" id="ARBA00022618"/>
    </source>
</evidence>
<keyword evidence="22" id="KW-1185">Reference proteome</keyword>
<dbReference type="GO" id="GO:0008608">
    <property type="term" value="P:attachment of spindle microtubules to kinetochore"/>
    <property type="evidence" value="ECO:0007669"/>
    <property type="project" value="InterPro"/>
</dbReference>
<comment type="subcellular location">
    <subcellularLocation>
        <location evidence="3">Chromosome</location>
        <location evidence="3">Centromere</location>
        <location evidence="3">Kinetochore</location>
    </subcellularLocation>
    <subcellularLocation>
        <location evidence="2">Cytoplasm</location>
        <location evidence="2">Cytoskeleton</location>
        <location evidence="2">Spindle</location>
    </subcellularLocation>
    <subcellularLocation>
        <location evidence="1">Nucleus</location>
    </subcellularLocation>
</comment>
<evidence type="ECO:0000256" key="11">
    <source>
        <dbReference type="ARBA" id="ARBA00022829"/>
    </source>
</evidence>
<proteinExistence type="inferred from homology"/>
<dbReference type="AlphaFoldDB" id="A0AAV5QHT4"/>
<gene>
    <name evidence="21" type="ORF">DASC09_016240</name>
</gene>
<dbReference type="GO" id="GO:0072686">
    <property type="term" value="C:mitotic spindle"/>
    <property type="evidence" value="ECO:0007669"/>
    <property type="project" value="InterPro"/>
</dbReference>
<reference evidence="21 22" key="1">
    <citation type="journal article" date="2023" name="Elife">
        <title>Identification of key yeast species and microbe-microbe interactions impacting larval growth of Drosophila in the wild.</title>
        <authorList>
            <person name="Mure A."/>
            <person name="Sugiura Y."/>
            <person name="Maeda R."/>
            <person name="Honda K."/>
            <person name="Sakurai N."/>
            <person name="Takahashi Y."/>
            <person name="Watada M."/>
            <person name="Katoh T."/>
            <person name="Gotoh A."/>
            <person name="Gotoh Y."/>
            <person name="Taniguchi I."/>
            <person name="Nakamura K."/>
            <person name="Hayashi T."/>
            <person name="Katayama T."/>
            <person name="Uemura T."/>
            <person name="Hattori Y."/>
        </authorList>
    </citation>
    <scope>NUCLEOTIDE SEQUENCE [LARGE SCALE GENOMIC DNA]</scope>
    <source>
        <strain evidence="21 22">SC-9</strain>
    </source>
</reference>
<keyword evidence="16" id="KW-0137">Centromere</keyword>
<evidence type="ECO:0000256" key="3">
    <source>
        <dbReference type="ARBA" id="ARBA00004629"/>
    </source>
</evidence>
<dbReference type="GO" id="GO:0042729">
    <property type="term" value="C:DASH complex"/>
    <property type="evidence" value="ECO:0007669"/>
    <property type="project" value="InterPro"/>
</dbReference>
<keyword evidence="11" id="KW-0159">Chromosome partition</keyword>
<evidence type="ECO:0000256" key="20">
    <source>
        <dbReference type="SAM" id="MobiDB-lite"/>
    </source>
</evidence>
<dbReference type="GO" id="GO:0044732">
    <property type="term" value="C:mitotic spindle pole body"/>
    <property type="evidence" value="ECO:0007669"/>
    <property type="project" value="TreeGrafter"/>
</dbReference>
<dbReference type="Pfam" id="PF08655">
    <property type="entry name" value="DASH_Ask1"/>
    <property type="match status" value="1"/>
</dbReference>
<evidence type="ECO:0000256" key="12">
    <source>
        <dbReference type="ARBA" id="ARBA00022838"/>
    </source>
</evidence>
<dbReference type="RefSeq" id="XP_064851299.1">
    <property type="nucleotide sequence ID" value="XM_064995227.1"/>
</dbReference>
<evidence type="ECO:0000256" key="13">
    <source>
        <dbReference type="ARBA" id="ARBA00023212"/>
    </source>
</evidence>
<evidence type="ECO:0000256" key="14">
    <source>
        <dbReference type="ARBA" id="ARBA00023242"/>
    </source>
</evidence>
<dbReference type="GeneID" id="90072278"/>
<evidence type="ECO:0000256" key="17">
    <source>
        <dbReference type="ARBA" id="ARBA00029735"/>
    </source>
</evidence>
<protein>
    <recommendedName>
        <fullName evidence="5">DASH complex subunit ASK1</fullName>
    </recommendedName>
    <alternativeName>
        <fullName evidence="18">Associated with spindles and kinetochores protein 1</fullName>
    </alternativeName>
    <alternativeName>
        <fullName evidence="17">Outer kinetochore protein ASK1</fullName>
    </alternativeName>
</protein>
<dbReference type="Proteomes" id="UP001360560">
    <property type="component" value="Unassembled WGS sequence"/>
</dbReference>
<comment type="subunit">
    <text evidence="19">Component of the DASH complex consisting of ASK1, DAD1, DAD2, DAD3, DAD4, DAM1, DUO1, HSK3, SPC19 and SPC34, with a stoichiometry of one copy of each subunit per complex. Multiple DASH complexes oligomerize to form a ring that encircles spindle microtubules and organizes the rod-like NDC80 complexes of the outer kinetochore. DASH complex oligomerization strengthens microtubule attachments. On cytoplasmic microtubules, DASH complexes appear to form patches instead of rings.</text>
</comment>
<evidence type="ECO:0000256" key="6">
    <source>
        <dbReference type="ARBA" id="ARBA00022454"/>
    </source>
</evidence>
<dbReference type="InterPro" id="IPR013964">
    <property type="entry name" value="DASH_Ask1"/>
</dbReference>